<dbReference type="InterPro" id="IPR002110">
    <property type="entry name" value="Ankyrin_rpt"/>
</dbReference>
<gene>
    <name evidence="5" type="ORF">RIF29_18829</name>
</gene>
<evidence type="ECO:0000259" key="4">
    <source>
        <dbReference type="Pfam" id="PF13962"/>
    </source>
</evidence>
<dbReference type="PROSITE" id="PS50088">
    <property type="entry name" value="ANK_REPEAT"/>
    <property type="match status" value="1"/>
</dbReference>
<evidence type="ECO:0000256" key="1">
    <source>
        <dbReference type="ARBA" id="ARBA00004413"/>
    </source>
</evidence>
<comment type="caution">
    <text evidence="5">The sequence shown here is derived from an EMBL/GenBank/DDBJ whole genome shotgun (WGS) entry which is preliminary data.</text>
</comment>
<dbReference type="PANTHER" id="PTHR24128:SF24">
    <property type="entry name" value="ANKYRIN REPEAT PROTEIN"/>
    <property type="match status" value="1"/>
</dbReference>
<keyword evidence="3" id="KW-0812">Transmembrane</keyword>
<name>A0AAN9EYV4_CROPI</name>
<keyword evidence="2" id="KW-0040">ANK repeat</keyword>
<dbReference type="InterPro" id="IPR026961">
    <property type="entry name" value="PGG_dom"/>
</dbReference>
<dbReference type="Pfam" id="PF12796">
    <property type="entry name" value="Ank_2"/>
    <property type="match status" value="1"/>
</dbReference>
<protein>
    <recommendedName>
        <fullName evidence="4">PGG domain-containing protein</fullName>
    </recommendedName>
</protein>
<keyword evidence="3" id="KW-0472">Membrane</keyword>
<dbReference type="PANTHER" id="PTHR24128">
    <property type="entry name" value="HOMEOBOX PROTEIN WARIAI"/>
    <property type="match status" value="1"/>
</dbReference>
<evidence type="ECO:0000256" key="3">
    <source>
        <dbReference type="SAM" id="Phobius"/>
    </source>
</evidence>
<comment type="subcellular location">
    <subcellularLocation>
        <location evidence="1">Cell membrane</location>
        <topology evidence="1">Peripheral membrane protein</topology>
        <orientation evidence="1">Cytoplasmic side</orientation>
    </subcellularLocation>
</comment>
<evidence type="ECO:0000313" key="5">
    <source>
        <dbReference type="EMBL" id="KAK7266187.1"/>
    </source>
</evidence>
<sequence length="429" mass="47676">MSTMNNAIINQLNDAAKEGNIDLLYTVIQEEPDVLEHLDVKPFAETPLHVAVSAGQLQFAIEILRLKPSFAWKPNQQGFSPIHLALQLGHTRMVHRFIDIDKDMVRVKGREGITPLHFASRNGDIELLTKFLSACPDSIQDVTIRSETALHIAVQNYQYDTLKFLLRWLEKNFRKGAAQLEKTILDSKDEAGNTILHISTLLNDSQALGLLINTKIDLKAKNLENLTALDIASSAEIKDALQEGGPKRILSSFLSIYLPFKHKLLQKIGFYTLIIAISRMRANLSKEHRNTLLVVTTLIASATYLIGLNPPGGFYAGDSIRNNTAAMQGKAGKSVLSGKDFFYITVFNMITFYMATTAIILITPCSGKISHMLSSFPITLLASCYNYTAKMMSPTSSTKHFSSAMFLIFIFITLVVSPPHDNALKETSR</sequence>
<dbReference type="AlphaFoldDB" id="A0AAN9EYV4"/>
<dbReference type="GO" id="GO:0005886">
    <property type="term" value="C:plasma membrane"/>
    <property type="evidence" value="ECO:0007669"/>
    <property type="project" value="UniProtKB-SubCell"/>
</dbReference>
<keyword evidence="3" id="KW-1133">Transmembrane helix</keyword>
<dbReference type="SMART" id="SM00248">
    <property type="entry name" value="ANK"/>
    <property type="match status" value="6"/>
</dbReference>
<evidence type="ECO:0000313" key="6">
    <source>
        <dbReference type="Proteomes" id="UP001372338"/>
    </source>
</evidence>
<dbReference type="Gene3D" id="1.25.40.20">
    <property type="entry name" value="Ankyrin repeat-containing domain"/>
    <property type="match status" value="1"/>
</dbReference>
<feature type="transmembrane region" description="Helical" evidence="3">
    <location>
        <begin position="400"/>
        <end position="419"/>
    </location>
</feature>
<feature type="repeat" description="ANK" evidence="2">
    <location>
        <begin position="111"/>
        <end position="132"/>
    </location>
</feature>
<feature type="domain" description="PGG" evidence="4">
    <location>
        <begin position="286"/>
        <end position="366"/>
    </location>
</feature>
<proteinExistence type="predicted"/>
<keyword evidence="6" id="KW-1185">Reference proteome</keyword>
<dbReference type="Proteomes" id="UP001372338">
    <property type="component" value="Unassembled WGS sequence"/>
</dbReference>
<dbReference type="SUPFAM" id="SSF48403">
    <property type="entry name" value="Ankyrin repeat"/>
    <property type="match status" value="1"/>
</dbReference>
<dbReference type="EMBL" id="JAYWIO010000004">
    <property type="protein sequence ID" value="KAK7266187.1"/>
    <property type="molecule type" value="Genomic_DNA"/>
</dbReference>
<dbReference type="Pfam" id="PF13962">
    <property type="entry name" value="PGG"/>
    <property type="match status" value="1"/>
</dbReference>
<accession>A0AAN9EYV4</accession>
<reference evidence="5 6" key="1">
    <citation type="submission" date="2024-01" db="EMBL/GenBank/DDBJ databases">
        <title>The genomes of 5 underutilized Papilionoideae crops provide insights into root nodulation and disease resistanc.</title>
        <authorList>
            <person name="Yuan L."/>
        </authorList>
    </citation>
    <scope>NUCLEOTIDE SEQUENCE [LARGE SCALE GENOMIC DNA]</scope>
    <source>
        <strain evidence="5">ZHUSHIDOU_FW_LH</strain>
        <tissue evidence="5">Leaf</tissue>
    </source>
</reference>
<dbReference type="InterPro" id="IPR036770">
    <property type="entry name" value="Ankyrin_rpt-contain_sf"/>
</dbReference>
<dbReference type="PROSITE" id="PS50297">
    <property type="entry name" value="ANK_REP_REGION"/>
    <property type="match status" value="1"/>
</dbReference>
<evidence type="ECO:0000256" key="2">
    <source>
        <dbReference type="PROSITE-ProRule" id="PRU00023"/>
    </source>
</evidence>
<feature type="transmembrane region" description="Helical" evidence="3">
    <location>
        <begin position="290"/>
        <end position="308"/>
    </location>
</feature>
<feature type="transmembrane region" description="Helical" evidence="3">
    <location>
        <begin position="341"/>
        <end position="362"/>
    </location>
</feature>
<organism evidence="5 6">
    <name type="scientific">Crotalaria pallida</name>
    <name type="common">Smooth rattlebox</name>
    <name type="synonym">Crotalaria striata</name>
    <dbReference type="NCBI Taxonomy" id="3830"/>
    <lineage>
        <taxon>Eukaryota</taxon>
        <taxon>Viridiplantae</taxon>
        <taxon>Streptophyta</taxon>
        <taxon>Embryophyta</taxon>
        <taxon>Tracheophyta</taxon>
        <taxon>Spermatophyta</taxon>
        <taxon>Magnoliopsida</taxon>
        <taxon>eudicotyledons</taxon>
        <taxon>Gunneridae</taxon>
        <taxon>Pentapetalae</taxon>
        <taxon>rosids</taxon>
        <taxon>fabids</taxon>
        <taxon>Fabales</taxon>
        <taxon>Fabaceae</taxon>
        <taxon>Papilionoideae</taxon>
        <taxon>50 kb inversion clade</taxon>
        <taxon>genistoids sensu lato</taxon>
        <taxon>core genistoids</taxon>
        <taxon>Crotalarieae</taxon>
        <taxon>Crotalaria</taxon>
    </lineage>
</organism>